<organism evidence="1 2">
    <name type="scientific">Acidithiobacillus ferrooxidans</name>
    <name type="common">Thiobacillus ferrooxidans</name>
    <dbReference type="NCBI Taxonomy" id="920"/>
    <lineage>
        <taxon>Bacteria</taxon>
        <taxon>Pseudomonadati</taxon>
        <taxon>Pseudomonadota</taxon>
        <taxon>Acidithiobacillia</taxon>
        <taxon>Acidithiobacillales</taxon>
        <taxon>Acidithiobacillaceae</taxon>
        <taxon>Acidithiobacillus</taxon>
    </lineage>
</organism>
<dbReference type="AlphaFoldDB" id="A0A179BNE5"/>
<evidence type="ECO:0000313" key="2">
    <source>
        <dbReference type="Proteomes" id="UP000078302"/>
    </source>
</evidence>
<dbReference type="EMBL" id="LVXZ01000026">
    <property type="protein sequence ID" value="OAP92843.1"/>
    <property type="molecule type" value="Genomic_DNA"/>
</dbReference>
<name>A0A179BNE5_ACIFR</name>
<dbReference type="Proteomes" id="UP000078302">
    <property type="component" value="Unassembled WGS sequence"/>
</dbReference>
<gene>
    <name evidence="1" type="ORF">A4H96_02920</name>
</gene>
<evidence type="ECO:0000313" key="1">
    <source>
        <dbReference type="EMBL" id="OAP92843.1"/>
    </source>
</evidence>
<keyword evidence="2" id="KW-1185">Reference proteome</keyword>
<dbReference type="RefSeq" id="WP_064218203.1">
    <property type="nucleotide sequence ID" value="NZ_LVXZ01000026.1"/>
</dbReference>
<sequence>MQVAMLRPLSVKEYLDSEKAVVEAFHRHPGGWWYELLNDPESDCLRFRCVDLPSALQTD</sequence>
<reference evidence="1 2" key="1">
    <citation type="submission" date="2016-04" db="EMBL/GenBank/DDBJ databases">
        <title>Acidithiobacillus ferrooxidans genome sequencing and assembly.</title>
        <authorList>
            <person name="Zhou Z."/>
        </authorList>
    </citation>
    <scope>NUCLEOTIDE SEQUENCE [LARGE SCALE GENOMIC DNA]</scope>
    <source>
        <strain evidence="1 2">BY0502</strain>
    </source>
</reference>
<accession>A0A179BNE5</accession>
<dbReference type="OrthoDB" id="26750at2"/>
<comment type="caution">
    <text evidence="1">The sequence shown here is derived from an EMBL/GenBank/DDBJ whole genome shotgun (WGS) entry which is preliminary data.</text>
</comment>
<proteinExistence type="predicted"/>
<protein>
    <submittedName>
        <fullName evidence="1">Uncharacterized protein</fullName>
    </submittedName>
</protein>